<comment type="caution">
    <text evidence="1">The sequence shown here is derived from an EMBL/GenBank/DDBJ whole genome shotgun (WGS) entry which is preliminary data.</text>
</comment>
<sequence>MGFADPTLTVEQLSAAGVKRVGGAMERHACYAAREMKEMGSFTYVRDLTPVKHVRAAFAAAKGK</sequence>
<keyword evidence="2" id="KW-1185">Reference proteome</keyword>
<evidence type="ECO:0000313" key="1">
    <source>
        <dbReference type="EMBL" id="KWV60620.1"/>
    </source>
</evidence>
<name>A0A125QAI6_9BRAD</name>
<dbReference type="Proteomes" id="UP000057737">
    <property type="component" value="Unassembled WGS sequence"/>
</dbReference>
<protein>
    <submittedName>
        <fullName evidence="1">Uncharacterized protein</fullName>
    </submittedName>
</protein>
<proteinExistence type="predicted"/>
<dbReference type="EMBL" id="LNCU01000014">
    <property type="protein sequence ID" value="KWV60620.1"/>
    <property type="molecule type" value="Genomic_DNA"/>
</dbReference>
<evidence type="ECO:0000313" key="2">
    <source>
        <dbReference type="Proteomes" id="UP000057737"/>
    </source>
</evidence>
<dbReference type="Gene3D" id="6.10.250.2750">
    <property type="match status" value="1"/>
</dbReference>
<dbReference type="AlphaFoldDB" id="A0A125QAI6"/>
<gene>
    <name evidence="1" type="ORF">AS156_28345</name>
</gene>
<reference evidence="1 2" key="1">
    <citation type="submission" date="2015-11" db="EMBL/GenBank/DDBJ databases">
        <title>Draft Genome Sequence of the Strain BR 10303 (Bradyrhizobium sp.) isolated from nodules of Centrolobium paraense.</title>
        <authorList>
            <person name="Zelli J.E."/>
            <person name="Simoes-Araujo J.L."/>
            <person name="Barauna A.C."/>
            <person name="Silva K."/>
        </authorList>
    </citation>
    <scope>NUCLEOTIDE SEQUENCE [LARGE SCALE GENOMIC DNA]</scope>
    <source>
        <strain evidence="1 2">BR 10303</strain>
    </source>
</reference>
<accession>A0A125QAI6</accession>
<organism evidence="1 2">
    <name type="scientific">Bradyrhizobium macuxiense</name>
    <dbReference type="NCBI Taxonomy" id="1755647"/>
    <lineage>
        <taxon>Bacteria</taxon>
        <taxon>Pseudomonadati</taxon>
        <taxon>Pseudomonadota</taxon>
        <taxon>Alphaproteobacteria</taxon>
        <taxon>Hyphomicrobiales</taxon>
        <taxon>Nitrobacteraceae</taxon>
        <taxon>Bradyrhizobium</taxon>
    </lineage>
</organism>